<dbReference type="EnsemblPlants" id="AET0Gv20131600.13">
    <property type="protein sequence ID" value="AET0Gv20131600.13"/>
    <property type="gene ID" value="AET0Gv20131600"/>
</dbReference>
<reference evidence="2" key="1">
    <citation type="journal article" date="2014" name="Science">
        <title>Ancient hybridizations among the ancestral genomes of bread wheat.</title>
        <authorList>
            <consortium name="International Wheat Genome Sequencing Consortium,"/>
            <person name="Marcussen T."/>
            <person name="Sandve S.R."/>
            <person name="Heier L."/>
            <person name="Spannagl M."/>
            <person name="Pfeifer M."/>
            <person name="Jakobsen K.S."/>
            <person name="Wulff B.B."/>
            <person name="Steuernagel B."/>
            <person name="Mayer K.F."/>
            <person name="Olsen O.A."/>
        </authorList>
    </citation>
    <scope>NUCLEOTIDE SEQUENCE [LARGE SCALE GENOMIC DNA]</scope>
    <source>
        <strain evidence="2">cv. AL8/78</strain>
    </source>
</reference>
<reference evidence="2" key="2">
    <citation type="journal article" date="2017" name="Nat. Plants">
        <title>The Aegilops tauschii genome reveals multiple impacts of transposons.</title>
        <authorList>
            <person name="Zhao G."/>
            <person name="Zou C."/>
            <person name="Li K."/>
            <person name="Wang K."/>
            <person name="Li T."/>
            <person name="Gao L."/>
            <person name="Zhang X."/>
            <person name="Wang H."/>
            <person name="Yang Z."/>
            <person name="Liu X."/>
            <person name="Jiang W."/>
            <person name="Mao L."/>
            <person name="Kong X."/>
            <person name="Jiao Y."/>
            <person name="Jia J."/>
        </authorList>
    </citation>
    <scope>NUCLEOTIDE SEQUENCE [LARGE SCALE GENOMIC DNA]</scope>
    <source>
        <strain evidence="2">cv. AL8/78</strain>
    </source>
</reference>
<dbReference type="Gramene" id="AET0Gv20131600.13">
    <property type="protein sequence ID" value="AET0Gv20131600.13"/>
    <property type="gene ID" value="AET0Gv20131600"/>
</dbReference>
<evidence type="ECO:0000313" key="1">
    <source>
        <dbReference type="EnsemblPlants" id="AET0Gv20131600.13"/>
    </source>
</evidence>
<accession>A0A452XFX3</accession>
<reference evidence="1" key="3">
    <citation type="submission" date="2019-03" db="UniProtKB">
        <authorList>
            <consortium name="EnsemblPlants"/>
        </authorList>
    </citation>
    <scope>IDENTIFICATION</scope>
</reference>
<protein>
    <submittedName>
        <fullName evidence="1">Uncharacterized protein</fullName>
    </submittedName>
</protein>
<keyword evidence="2" id="KW-1185">Reference proteome</keyword>
<dbReference type="Proteomes" id="UP000015105">
    <property type="component" value="Unassembled WGS sequence"/>
</dbReference>
<name>A0A452XFX3_AEGTS</name>
<dbReference type="AlphaFoldDB" id="A0A452XFX3"/>
<proteinExistence type="predicted"/>
<evidence type="ECO:0000313" key="2">
    <source>
        <dbReference type="Proteomes" id="UP000015105"/>
    </source>
</evidence>
<organism evidence="1 2">
    <name type="scientific">Aegilops tauschii subsp. strangulata</name>
    <name type="common">Goatgrass</name>
    <dbReference type="NCBI Taxonomy" id="200361"/>
    <lineage>
        <taxon>Eukaryota</taxon>
        <taxon>Viridiplantae</taxon>
        <taxon>Streptophyta</taxon>
        <taxon>Embryophyta</taxon>
        <taxon>Tracheophyta</taxon>
        <taxon>Spermatophyta</taxon>
        <taxon>Magnoliopsida</taxon>
        <taxon>Liliopsida</taxon>
        <taxon>Poales</taxon>
        <taxon>Poaceae</taxon>
        <taxon>BOP clade</taxon>
        <taxon>Pooideae</taxon>
        <taxon>Triticodae</taxon>
        <taxon>Triticeae</taxon>
        <taxon>Triticinae</taxon>
        <taxon>Aegilops</taxon>
    </lineage>
</organism>
<sequence>MERLRINIPCYIKDAGSKFLAHSRKELDPQIGVLTTDLHKEQLETEVARQEPWPWDRWRGPAARAEAREDRGESIRMERNRVGSYPESAAGMPPWTMGRPPPCIRLGGQGRSRSRGRSMRRGWHAALPIHGVACTHLPAGEPERRASAPWDLGWRLEGSIRRRDGDPKVHMREEHNKELLIGKQRRTQNTNVCKPGTTNMQRWTHACMHQPCSSTRIPAHTIFLFHMRQNQPMQSNHLFT</sequence>